<dbReference type="InterPro" id="IPR050695">
    <property type="entry name" value="N-acetylmuramoyl_amidase_3"/>
</dbReference>
<evidence type="ECO:0000313" key="4">
    <source>
        <dbReference type="EMBL" id="MBD7967096.1"/>
    </source>
</evidence>
<feature type="chain" id="PRO_5045203752" evidence="2">
    <location>
        <begin position="25"/>
        <end position="234"/>
    </location>
</feature>
<keyword evidence="1" id="KW-0378">Hydrolase</keyword>
<keyword evidence="5" id="KW-1185">Reference proteome</keyword>
<dbReference type="PANTHER" id="PTHR30404">
    <property type="entry name" value="N-ACETYLMURAMOYL-L-ALANINE AMIDASE"/>
    <property type="match status" value="1"/>
</dbReference>
<reference evidence="4 5" key="1">
    <citation type="submission" date="2020-08" db="EMBL/GenBank/DDBJ databases">
        <title>A Genomic Blueprint of the Chicken Gut Microbiome.</title>
        <authorList>
            <person name="Gilroy R."/>
            <person name="Ravi A."/>
            <person name="Getino M."/>
            <person name="Pursley I."/>
            <person name="Horton D.L."/>
            <person name="Alikhan N.-F."/>
            <person name="Baker D."/>
            <person name="Gharbi K."/>
            <person name="Hall N."/>
            <person name="Watson M."/>
            <person name="Adriaenssens E.M."/>
            <person name="Foster-Nyarko E."/>
            <person name="Jarju S."/>
            <person name="Secka A."/>
            <person name="Antonio M."/>
            <person name="Oren A."/>
            <person name="Chaudhuri R."/>
            <person name="La Ragione R.M."/>
            <person name="Hildebrand F."/>
            <person name="Pallen M.J."/>
        </authorList>
    </citation>
    <scope>NUCLEOTIDE SEQUENCE [LARGE SCALE GENOMIC DNA]</scope>
    <source>
        <strain evidence="4 5">Sa2BVA9</strain>
    </source>
</reference>
<dbReference type="SUPFAM" id="SSF53187">
    <property type="entry name" value="Zn-dependent exopeptidases"/>
    <property type="match status" value="1"/>
</dbReference>
<evidence type="ECO:0000259" key="3">
    <source>
        <dbReference type="SMART" id="SM00646"/>
    </source>
</evidence>
<feature type="domain" description="MurNAc-LAA" evidence="3">
    <location>
        <begin position="113"/>
        <end position="228"/>
    </location>
</feature>
<dbReference type="EMBL" id="JACSQL010000001">
    <property type="protein sequence ID" value="MBD7967096.1"/>
    <property type="molecule type" value="Genomic_DNA"/>
</dbReference>
<accession>A0ABR8SUB5</accession>
<evidence type="ECO:0000256" key="1">
    <source>
        <dbReference type="ARBA" id="ARBA00022801"/>
    </source>
</evidence>
<proteinExistence type="predicted"/>
<protein>
    <submittedName>
        <fullName evidence="4">N-acetylmuramoyl-L-alanine amidase</fullName>
    </submittedName>
</protein>
<dbReference type="Proteomes" id="UP000608071">
    <property type="component" value="Unassembled WGS sequence"/>
</dbReference>
<keyword evidence="2" id="KW-0732">Signal</keyword>
<dbReference type="Pfam" id="PF01520">
    <property type="entry name" value="Amidase_3"/>
    <property type="match status" value="1"/>
</dbReference>
<sequence length="234" mass="25977">MPRQILICFSVLLLLLMGSASATAAPAVQQKDDDHISHTVFRHPVIIIDAGHGGIDGGTSADDLLEKHINLSISQKVYMKLKSKGYPVVLNRNGDYALSDDNTWLKSRSRHLKDLAQRKGLSDELPSDLIVSVHVNWSKKEKSHGPVVLHQREGRSYMLAESIQSSLNTMYQTDLSVEWGKPFYLLNYIKKPAVIVEAGFISNLQDREMLSSSSGQKQIAEAISSGIIYYLSVL</sequence>
<dbReference type="SMART" id="SM00646">
    <property type="entry name" value="Ami_3"/>
    <property type="match status" value="1"/>
</dbReference>
<dbReference type="CDD" id="cd02696">
    <property type="entry name" value="MurNAc-LAA"/>
    <property type="match status" value="1"/>
</dbReference>
<evidence type="ECO:0000256" key="2">
    <source>
        <dbReference type="SAM" id="SignalP"/>
    </source>
</evidence>
<feature type="signal peptide" evidence="2">
    <location>
        <begin position="1"/>
        <end position="24"/>
    </location>
</feature>
<dbReference type="InterPro" id="IPR002508">
    <property type="entry name" value="MurNAc-LAA_cat"/>
</dbReference>
<evidence type="ECO:0000313" key="5">
    <source>
        <dbReference type="Proteomes" id="UP000608071"/>
    </source>
</evidence>
<name>A0ABR8SUB5_9BACL</name>
<gene>
    <name evidence="4" type="ORF">H9647_03390</name>
</gene>
<organism evidence="4 5">
    <name type="scientific">Paenibacillus gallinarum</name>
    <dbReference type="NCBI Taxonomy" id="2762232"/>
    <lineage>
        <taxon>Bacteria</taxon>
        <taxon>Bacillati</taxon>
        <taxon>Bacillota</taxon>
        <taxon>Bacilli</taxon>
        <taxon>Bacillales</taxon>
        <taxon>Paenibacillaceae</taxon>
        <taxon>Paenibacillus</taxon>
    </lineage>
</organism>
<dbReference type="PANTHER" id="PTHR30404:SF0">
    <property type="entry name" value="N-ACETYLMURAMOYL-L-ALANINE AMIDASE AMIC"/>
    <property type="match status" value="1"/>
</dbReference>
<dbReference type="Gene3D" id="3.40.630.40">
    <property type="entry name" value="Zn-dependent exopeptidases"/>
    <property type="match status" value="1"/>
</dbReference>
<comment type="caution">
    <text evidence="4">The sequence shown here is derived from an EMBL/GenBank/DDBJ whole genome shotgun (WGS) entry which is preliminary data.</text>
</comment>